<dbReference type="InterPro" id="IPR036875">
    <property type="entry name" value="Znf_CCHC_sf"/>
</dbReference>
<dbReference type="PANTHER" id="PTHR34482:SF49">
    <property type="entry name" value="RETROTRANSPOSON GAG DOMAIN-CONTAINING PROTEIN"/>
    <property type="match status" value="1"/>
</dbReference>
<keyword evidence="1" id="KW-0862">Zinc</keyword>
<dbReference type="PANTHER" id="PTHR34482">
    <property type="entry name" value="DNA DAMAGE-INDUCIBLE PROTEIN 1-LIKE"/>
    <property type="match status" value="1"/>
</dbReference>
<keyword evidence="1" id="KW-0863">Zinc-finger</keyword>
<dbReference type="InterPro" id="IPR005162">
    <property type="entry name" value="Retrotrans_gag_dom"/>
</dbReference>
<keyword evidence="1" id="KW-0479">Metal-binding</keyword>
<dbReference type="EMBL" id="SSTD01008704">
    <property type="protein sequence ID" value="TYK15233.1"/>
    <property type="molecule type" value="Genomic_DNA"/>
</dbReference>
<dbReference type="Pfam" id="PF03732">
    <property type="entry name" value="Retrotrans_gag"/>
    <property type="match status" value="1"/>
</dbReference>
<name>A0A5D3CTK6_CUCMM</name>
<dbReference type="Proteomes" id="UP000321947">
    <property type="component" value="Unassembled WGS sequence"/>
</dbReference>
<dbReference type="SUPFAM" id="SSF57756">
    <property type="entry name" value="Retrovirus zinc finger-like domains"/>
    <property type="match status" value="1"/>
</dbReference>
<gene>
    <name evidence="4" type="ORF">E5676_scaffold892G00030</name>
</gene>
<dbReference type="GO" id="GO:0003676">
    <property type="term" value="F:nucleic acid binding"/>
    <property type="evidence" value="ECO:0007669"/>
    <property type="project" value="InterPro"/>
</dbReference>
<feature type="region of interest" description="Disordered" evidence="2">
    <location>
        <begin position="149"/>
        <end position="182"/>
    </location>
</feature>
<evidence type="ECO:0000256" key="2">
    <source>
        <dbReference type="SAM" id="MobiDB-lite"/>
    </source>
</evidence>
<evidence type="ECO:0000313" key="5">
    <source>
        <dbReference type="Proteomes" id="UP000321947"/>
    </source>
</evidence>
<feature type="compositionally biased region" description="Low complexity" evidence="2">
    <location>
        <begin position="162"/>
        <end position="171"/>
    </location>
</feature>
<dbReference type="Pfam" id="PF00098">
    <property type="entry name" value="zf-CCHC"/>
    <property type="match status" value="1"/>
</dbReference>
<accession>A0A5D3CTK6</accession>
<reference evidence="4 5" key="1">
    <citation type="submission" date="2019-08" db="EMBL/GenBank/DDBJ databases">
        <title>Draft genome sequences of two oriental melons (Cucumis melo L. var makuwa).</title>
        <authorList>
            <person name="Kwon S.-Y."/>
        </authorList>
    </citation>
    <scope>NUCLEOTIDE SEQUENCE [LARGE SCALE GENOMIC DNA]</scope>
    <source>
        <strain evidence="5">cv. Chang Bougi</strain>
        <tissue evidence="4">Leaf</tissue>
    </source>
</reference>
<organism evidence="4 5">
    <name type="scientific">Cucumis melo var. makuwa</name>
    <name type="common">Oriental melon</name>
    <dbReference type="NCBI Taxonomy" id="1194695"/>
    <lineage>
        <taxon>Eukaryota</taxon>
        <taxon>Viridiplantae</taxon>
        <taxon>Streptophyta</taxon>
        <taxon>Embryophyta</taxon>
        <taxon>Tracheophyta</taxon>
        <taxon>Spermatophyta</taxon>
        <taxon>Magnoliopsida</taxon>
        <taxon>eudicotyledons</taxon>
        <taxon>Gunneridae</taxon>
        <taxon>Pentapetalae</taxon>
        <taxon>rosids</taxon>
        <taxon>fabids</taxon>
        <taxon>Cucurbitales</taxon>
        <taxon>Cucurbitaceae</taxon>
        <taxon>Benincaseae</taxon>
        <taxon>Cucumis</taxon>
    </lineage>
</organism>
<proteinExistence type="predicted"/>
<dbReference type="GO" id="GO:0008270">
    <property type="term" value="F:zinc ion binding"/>
    <property type="evidence" value="ECO:0007669"/>
    <property type="project" value="UniProtKB-KW"/>
</dbReference>
<feature type="compositionally biased region" description="Basic and acidic residues" evidence="2">
    <location>
        <begin position="359"/>
        <end position="368"/>
    </location>
</feature>
<sequence length="485" mass="54498">MEEAPTSVALSIPDLLLLKLSPVVSVHTTATERLPLRFSRSLLSPEVVASPSRHLRLSGDFEAERGLDRRSENLSLVDIMVGTPFGRMMLYHVRAIFRRILRCLAMVVVNKGQVLIDLSSSVVDLHYSFSMVLRNLGVMSANFEGAKGTMPRGRLRRHPDAEASNAAREAAMGSGESAQSDPKKKYGIERLKALGATTFAGTTNPTDVEAWLTLIEKCFRVTRCPEDRKVELAAFLLQNGAEDWWRMEESRRRTTGDISWDEFKKAFFDKFYPRSFRDAKRNEFLRLTQGSMTVAEYEKKYTELSKYATRVIEDEVERYKRFEEGLREEIRTSVTACADWNDFSKLVEAALRVGKSLNERKRERETSKNVRTFSSSMHRNRLGKERSGRFVPGVPSRGNFKSQYNGSYFSNSGSGGEAQRSSGSSHPISSIGGSHIARSDRVVSESCKSSVCYNCGQPGHYRRDCPHLIPGGNTILKTTSQTVSQ</sequence>
<comment type="caution">
    <text evidence="4">The sequence shown here is derived from an EMBL/GenBank/DDBJ whole genome shotgun (WGS) entry which is preliminary data.</text>
</comment>
<evidence type="ECO:0000259" key="3">
    <source>
        <dbReference type="PROSITE" id="PS50158"/>
    </source>
</evidence>
<evidence type="ECO:0000313" key="4">
    <source>
        <dbReference type="EMBL" id="TYK15233.1"/>
    </source>
</evidence>
<feature type="compositionally biased region" description="Low complexity" evidence="2">
    <location>
        <begin position="421"/>
        <end position="435"/>
    </location>
</feature>
<evidence type="ECO:0000256" key="1">
    <source>
        <dbReference type="PROSITE-ProRule" id="PRU00047"/>
    </source>
</evidence>
<dbReference type="AlphaFoldDB" id="A0A5D3CTK6"/>
<protein>
    <recommendedName>
        <fullName evidence="3">CCHC-type domain-containing protein</fullName>
    </recommendedName>
</protein>
<feature type="region of interest" description="Disordered" evidence="2">
    <location>
        <begin position="359"/>
        <end position="435"/>
    </location>
</feature>
<dbReference type="PROSITE" id="PS50158">
    <property type="entry name" value="ZF_CCHC"/>
    <property type="match status" value="1"/>
</dbReference>
<feature type="domain" description="CCHC-type" evidence="3">
    <location>
        <begin position="452"/>
        <end position="466"/>
    </location>
</feature>
<dbReference type="InterPro" id="IPR001878">
    <property type="entry name" value="Znf_CCHC"/>
</dbReference>
<dbReference type="Gene3D" id="4.10.60.10">
    <property type="entry name" value="Zinc finger, CCHC-type"/>
    <property type="match status" value="1"/>
</dbReference>
<dbReference type="SMART" id="SM00343">
    <property type="entry name" value="ZnF_C2HC"/>
    <property type="match status" value="1"/>
</dbReference>